<evidence type="ECO:0000313" key="2">
    <source>
        <dbReference type="EMBL" id="QSQ21531.1"/>
    </source>
</evidence>
<name>A0ABX7NSZ9_9BACT</name>
<sequence length="171" mass="18053">MNKSAMFLAVMALATALACATKQREPLAAESNGVSKADGGSSETGGGCPQYTLCINIERPHGGGKVFSPSPGKHGWEIGPGTPYLYVMFTNQTDIGVCLDIQQMNPIGAVAMHYLSPEGGAWNDDKTPLSLGGKFKIGACDRHEPHTNCTKPCRDLDDETIKGELTVTTAP</sequence>
<dbReference type="PROSITE" id="PS51257">
    <property type="entry name" value="PROKAR_LIPOPROTEIN"/>
    <property type="match status" value="1"/>
</dbReference>
<evidence type="ECO:0000256" key="1">
    <source>
        <dbReference type="SAM" id="SignalP"/>
    </source>
</evidence>
<protein>
    <recommendedName>
        <fullName evidence="4">Lipoprotein</fullName>
    </recommendedName>
</protein>
<gene>
    <name evidence="2" type="ORF">JY651_41180</name>
</gene>
<accession>A0ABX7NSZ9</accession>
<feature type="signal peptide" evidence="1">
    <location>
        <begin position="1"/>
        <end position="18"/>
    </location>
</feature>
<evidence type="ECO:0000313" key="3">
    <source>
        <dbReference type="Proteomes" id="UP000662747"/>
    </source>
</evidence>
<dbReference type="Proteomes" id="UP000662747">
    <property type="component" value="Chromosome"/>
</dbReference>
<organism evidence="2 3">
    <name type="scientific">Pyxidicoccus parkwayensis</name>
    <dbReference type="NCBI Taxonomy" id="2813578"/>
    <lineage>
        <taxon>Bacteria</taxon>
        <taxon>Pseudomonadati</taxon>
        <taxon>Myxococcota</taxon>
        <taxon>Myxococcia</taxon>
        <taxon>Myxococcales</taxon>
        <taxon>Cystobacterineae</taxon>
        <taxon>Myxococcaceae</taxon>
        <taxon>Pyxidicoccus</taxon>
    </lineage>
</organism>
<keyword evidence="1" id="KW-0732">Signal</keyword>
<feature type="chain" id="PRO_5045383882" description="Lipoprotein" evidence="1">
    <location>
        <begin position="19"/>
        <end position="171"/>
    </location>
</feature>
<evidence type="ECO:0008006" key="4">
    <source>
        <dbReference type="Google" id="ProtNLM"/>
    </source>
</evidence>
<dbReference type="EMBL" id="CP071090">
    <property type="protein sequence ID" value="QSQ21531.1"/>
    <property type="molecule type" value="Genomic_DNA"/>
</dbReference>
<reference evidence="2 3" key="1">
    <citation type="submission" date="2021-02" db="EMBL/GenBank/DDBJ databases">
        <title>De Novo genome assembly of isolated myxobacteria.</title>
        <authorList>
            <person name="Stevens D.C."/>
        </authorList>
    </citation>
    <scope>NUCLEOTIDE SEQUENCE [LARGE SCALE GENOMIC DNA]</scope>
    <source>
        <strain evidence="3">SCPEA02</strain>
    </source>
</reference>
<dbReference type="RefSeq" id="WP_206723108.1">
    <property type="nucleotide sequence ID" value="NZ_CP071090.1"/>
</dbReference>
<proteinExistence type="predicted"/>
<keyword evidence="3" id="KW-1185">Reference proteome</keyword>